<name>A0A838YR78_9GAMM</name>
<dbReference type="PANTHER" id="PTHR37953:SF1">
    <property type="entry name" value="UPF0127 PROTEIN MJ1496"/>
    <property type="match status" value="1"/>
</dbReference>
<dbReference type="EMBL" id="JACETM010000012">
    <property type="protein sequence ID" value="MBA4723953.1"/>
    <property type="molecule type" value="Genomic_DNA"/>
</dbReference>
<proteinExistence type="predicted"/>
<dbReference type="PANTHER" id="PTHR37953">
    <property type="entry name" value="UPF0127 PROTEIN MJ1496"/>
    <property type="match status" value="1"/>
</dbReference>
<organism evidence="1 2">
    <name type="scientific">SAR86 cluster bacterium</name>
    <dbReference type="NCBI Taxonomy" id="2030880"/>
    <lineage>
        <taxon>Bacteria</taxon>
        <taxon>Pseudomonadati</taxon>
        <taxon>Pseudomonadota</taxon>
        <taxon>Gammaproteobacteria</taxon>
        <taxon>SAR86 cluster</taxon>
    </lineage>
</organism>
<dbReference type="InterPro" id="IPR003795">
    <property type="entry name" value="DUF192"/>
</dbReference>
<reference evidence="1 2" key="1">
    <citation type="submission" date="2020-06" db="EMBL/GenBank/DDBJ databases">
        <title>Dysbiosis in marine aquaculture revealed through microbiome analysis: reverse ecology for environmental sustainability.</title>
        <authorList>
            <person name="Haro-Moreno J.M."/>
            <person name="Coutinho F.H."/>
            <person name="Zaragoza-Solas A."/>
            <person name="Picazo A."/>
            <person name="Almagro-Moreno S."/>
            <person name="Lopez-Perez M."/>
        </authorList>
    </citation>
    <scope>NUCLEOTIDE SEQUENCE [LARGE SCALE GENOMIC DNA]</scope>
    <source>
        <strain evidence="1">MCMED-G42</strain>
    </source>
</reference>
<accession>A0A838YR78</accession>
<dbReference type="InterPro" id="IPR038695">
    <property type="entry name" value="Saro_0823-like_sf"/>
</dbReference>
<dbReference type="Pfam" id="PF02643">
    <property type="entry name" value="DUF192"/>
    <property type="match status" value="1"/>
</dbReference>
<gene>
    <name evidence="1" type="ORF">H2021_01930</name>
</gene>
<comment type="caution">
    <text evidence="1">The sequence shown here is derived from an EMBL/GenBank/DDBJ whole genome shotgun (WGS) entry which is preliminary data.</text>
</comment>
<evidence type="ECO:0000313" key="2">
    <source>
        <dbReference type="Proteomes" id="UP000585327"/>
    </source>
</evidence>
<protein>
    <submittedName>
        <fullName evidence="1">DUF192 domain-containing protein</fullName>
    </submittedName>
</protein>
<sequence>MSRPFQTYVQRSYKFYIFIFLLLSPHIGAAKLIDLNNYLDEIDIANTFELRKKGLMNIKNISDDYGMFFAWDYTKTQCMWMKNTPAELNVAYINKNGKIIEIHHMEPFSEESVCSSKPVLYALEVKKNWFKHNKIEVGDIIKINNILNDDN</sequence>
<evidence type="ECO:0000313" key="1">
    <source>
        <dbReference type="EMBL" id="MBA4723953.1"/>
    </source>
</evidence>
<dbReference type="Proteomes" id="UP000585327">
    <property type="component" value="Unassembled WGS sequence"/>
</dbReference>
<dbReference type="AlphaFoldDB" id="A0A838YR78"/>
<dbReference type="Gene3D" id="2.60.120.1140">
    <property type="entry name" value="Protein of unknown function DUF192"/>
    <property type="match status" value="1"/>
</dbReference>